<comment type="caution">
    <text evidence="1">The sequence shown here is derived from an EMBL/GenBank/DDBJ whole genome shotgun (WGS) entry which is preliminary data.</text>
</comment>
<organism evidence="1 2">
    <name type="scientific">Botrytis galanthina</name>
    <dbReference type="NCBI Taxonomy" id="278940"/>
    <lineage>
        <taxon>Eukaryota</taxon>
        <taxon>Fungi</taxon>
        <taxon>Dikarya</taxon>
        <taxon>Ascomycota</taxon>
        <taxon>Pezizomycotina</taxon>
        <taxon>Leotiomycetes</taxon>
        <taxon>Helotiales</taxon>
        <taxon>Sclerotiniaceae</taxon>
        <taxon>Botrytis</taxon>
    </lineage>
</organism>
<dbReference type="Proteomes" id="UP000308671">
    <property type="component" value="Unassembled WGS sequence"/>
</dbReference>
<gene>
    <name evidence="1" type="ORF">BGAL_0382g00030</name>
</gene>
<accession>A0A4S8QSV9</accession>
<evidence type="ECO:0000313" key="1">
    <source>
        <dbReference type="EMBL" id="THV46485.1"/>
    </source>
</evidence>
<dbReference type="AlphaFoldDB" id="A0A4S8QSV9"/>
<reference evidence="1 2" key="1">
    <citation type="submission" date="2017-12" db="EMBL/GenBank/DDBJ databases">
        <title>Comparative genomics of Botrytis spp.</title>
        <authorList>
            <person name="Valero-Jimenez C.A."/>
            <person name="Tapia P."/>
            <person name="Veloso J."/>
            <person name="Silva-Moreno E."/>
            <person name="Staats M."/>
            <person name="Valdes J.H."/>
            <person name="Van Kan J.A.L."/>
        </authorList>
    </citation>
    <scope>NUCLEOTIDE SEQUENCE [LARGE SCALE GENOMIC DNA]</scope>
    <source>
        <strain evidence="1 2">MUCL435</strain>
    </source>
</reference>
<sequence>MPYRFGIYTGVLEKQVSTPKYLFGIFYLYHYLAHTFCFSTTPTRSSDFQHCLPKVRFLQLAVYSSIYPTLSAFSSNPPSTLQASAQSAILWTPFLELRVSLGYQAILFFVDNPFRMKLRQLSNAVVD</sequence>
<dbReference type="EMBL" id="PQXL01000382">
    <property type="protein sequence ID" value="THV46485.1"/>
    <property type="molecule type" value="Genomic_DNA"/>
</dbReference>
<protein>
    <submittedName>
        <fullName evidence="1">Uncharacterized protein</fullName>
    </submittedName>
</protein>
<name>A0A4S8QSV9_9HELO</name>
<evidence type="ECO:0000313" key="2">
    <source>
        <dbReference type="Proteomes" id="UP000308671"/>
    </source>
</evidence>
<keyword evidence="2" id="KW-1185">Reference proteome</keyword>
<proteinExistence type="predicted"/>